<evidence type="ECO:0000256" key="1">
    <source>
        <dbReference type="ARBA" id="ARBA00004123"/>
    </source>
</evidence>
<dbReference type="AlphaFoldDB" id="A0A5N3XLD5"/>
<dbReference type="Proteomes" id="UP000326062">
    <property type="component" value="Chromosome 11"/>
</dbReference>
<comment type="similarity">
    <text evidence="3">Belongs to the snRNP core protein family.</text>
</comment>
<accession>A0A5N3XLD5</accession>
<keyword evidence="9" id="KW-0687">Ribonucleoprotein</keyword>
<keyword evidence="5" id="KW-0507">mRNA processing</keyword>
<dbReference type="Pfam" id="PF01423">
    <property type="entry name" value="LSM"/>
    <property type="match status" value="1"/>
</dbReference>
<name>A0A5N3XLD5_MUNRE</name>
<evidence type="ECO:0000256" key="8">
    <source>
        <dbReference type="ARBA" id="ARBA00023242"/>
    </source>
</evidence>
<evidence type="ECO:0000256" key="4">
    <source>
        <dbReference type="ARBA" id="ARBA00022490"/>
    </source>
</evidence>
<evidence type="ECO:0000313" key="15">
    <source>
        <dbReference type="Proteomes" id="UP000326062"/>
    </source>
</evidence>
<keyword evidence="6" id="KW-0747">Spliceosome</keyword>
<evidence type="ECO:0000256" key="5">
    <source>
        <dbReference type="ARBA" id="ARBA00022664"/>
    </source>
</evidence>
<dbReference type="GO" id="GO:0005681">
    <property type="term" value="C:spliceosomal complex"/>
    <property type="evidence" value="ECO:0007669"/>
    <property type="project" value="UniProtKB-KW"/>
</dbReference>
<evidence type="ECO:0000256" key="2">
    <source>
        <dbReference type="ARBA" id="ARBA00004496"/>
    </source>
</evidence>
<feature type="domain" description="Sm" evidence="13">
    <location>
        <begin position="14"/>
        <end position="68"/>
    </location>
</feature>
<evidence type="ECO:0000259" key="13">
    <source>
        <dbReference type="Pfam" id="PF01423"/>
    </source>
</evidence>
<dbReference type="EMBL" id="VCEB01000009">
    <property type="protein sequence ID" value="KAB0373255.1"/>
    <property type="molecule type" value="Genomic_DNA"/>
</dbReference>
<evidence type="ECO:0000256" key="7">
    <source>
        <dbReference type="ARBA" id="ARBA00023187"/>
    </source>
</evidence>
<gene>
    <name evidence="14" type="ORF">FD755_014914</name>
</gene>
<dbReference type="InterPro" id="IPR001163">
    <property type="entry name" value="Sm_dom_euk/arc"/>
</dbReference>
<dbReference type="GO" id="GO:0005737">
    <property type="term" value="C:cytoplasm"/>
    <property type="evidence" value="ECO:0007669"/>
    <property type="project" value="UniProtKB-SubCell"/>
</dbReference>
<dbReference type="SUPFAM" id="SSF50182">
    <property type="entry name" value="Sm-like ribonucleoproteins"/>
    <property type="match status" value="1"/>
</dbReference>
<evidence type="ECO:0000256" key="9">
    <source>
        <dbReference type="ARBA" id="ARBA00023274"/>
    </source>
</evidence>
<dbReference type="Gene3D" id="2.30.30.100">
    <property type="match status" value="1"/>
</dbReference>
<dbReference type="FunFam" id="2.30.30.100:FF:000016">
    <property type="entry name" value="Small nuclear ribonucleoprotein Sm D1"/>
    <property type="match status" value="1"/>
</dbReference>
<keyword evidence="15" id="KW-1185">Reference proteome</keyword>
<keyword evidence="8" id="KW-0539">Nucleus</keyword>
<organism evidence="14 15">
    <name type="scientific">Muntiacus reevesi</name>
    <name type="common">Reeves' muntjac</name>
    <name type="synonym">Cervus reevesi</name>
    <dbReference type="NCBI Taxonomy" id="9886"/>
    <lineage>
        <taxon>Eukaryota</taxon>
        <taxon>Metazoa</taxon>
        <taxon>Chordata</taxon>
        <taxon>Craniata</taxon>
        <taxon>Vertebrata</taxon>
        <taxon>Euteleostomi</taxon>
        <taxon>Mammalia</taxon>
        <taxon>Eutheria</taxon>
        <taxon>Laurasiatheria</taxon>
        <taxon>Artiodactyla</taxon>
        <taxon>Ruminantia</taxon>
        <taxon>Pecora</taxon>
        <taxon>Cervidae</taxon>
        <taxon>Muntiacinae</taxon>
        <taxon>Muntiacus</taxon>
    </lineage>
</organism>
<keyword evidence="7" id="KW-0508">mRNA splicing</keyword>
<comment type="function">
    <text evidence="11">Plays a role in pre-mRNA splicing as a core component of the spliceosomal U1, U2, U4 and U5 small nuclear ribonucleoproteins (snRNPs), the building blocks of the spliceosome. Component of both the pre-catalytic spliceosome B complex and activated spliceosome C complexes. As a component of the minor spliceosome, involved in the splicing of U12-type introns in pre-mRNAs. May act as a charged protein scaffold to promote snRNP assembly or strengthen snRNP-snRNP interactions through non-specific electrostatic contacts with RNA.</text>
</comment>
<dbReference type="InterPro" id="IPR010920">
    <property type="entry name" value="LSM_dom_sf"/>
</dbReference>
<evidence type="ECO:0000256" key="6">
    <source>
        <dbReference type="ARBA" id="ARBA00022728"/>
    </source>
</evidence>
<evidence type="ECO:0000256" key="11">
    <source>
        <dbReference type="ARBA" id="ARBA00054201"/>
    </source>
</evidence>
<evidence type="ECO:0000256" key="12">
    <source>
        <dbReference type="ARBA" id="ARBA00070082"/>
    </source>
</evidence>
<comment type="subcellular location">
    <subcellularLocation>
        <location evidence="2">Cytoplasm</location>
    </subcellularLocation>
    <subcellularLocation>
        <location evidence="1">Nucleus</location>
    </subcellularLocation>
</comment>
<dbReference type="GO" id="GO:0006397">
    <property type="term" value="P:mRNA processing"/>
    <property type="evidence" value="ECO:0007669"/>
    <property type="project" value="UniProtKB-KW"/>
</dbReference>
<reference evidence="14 15" key="1">
    <citation type="submission" date="2019-06" db="EMBL/GenBank/DDBJ databases">
        <title>Discovery of a novel chromosome fission-fusion reversal in muntjac.</title>
        <authorList>
            <person name="Mudd A.B."/>
            <person name="Bredeson J.V."/>
            <person name="Baum R."/>
            <person name="Hockemeyer D."/>
            <person name="Rokhsar D.S."/>
        </authorList>
    </citation>
    <scope>NUCLEOTIDE SEQUENCE [LARGE SCALE GENOMIC DNA]</scope>
    <source>
        <strain evidence="14">UCam_UCB_Mr</strain>
        <tissue evidence="14">Fibroblast cell line</tissue>
    </source>
</reference>
<evidence type="ECO:0000256" key="3">
    <source>
        <dbReference type="ARBA" id="ARBA00008146"/>
    </source>
</evidence>
<protein>
    <recommendedName>
        <fullName evidence="12">Small nuclear ribonucleoprotein Sm D1</fullName>
    </recommendedName>
    <alternativeName>
        <fullName evidence="10">snRNP core protein D1</fullName>
    </alternativeName>
</protein>
<comment type="caution">
    <text evidence="14">The sequence shown here is derived from an EMBL/GenBank/DDBJ whole genome shotgun (WGS) entry which is preliminary data.</text>
</comment>
<proteinExistence type="inferred from homology"/>
<evidence type="ECO:0000313" key="14">
    <source>
        <dbReference type="EMBL" id="KAB0373255.1"/>
    </source>
</evidence>
<dbReference type="GO" id="GO:0008380">
    <property type="term" value="P:RNA splicing"/>
    <property type="evidence" value="ECO:0007669"/>
    <property type="project" value="UniProtKB-KW"/>
</dbReference>
<dbReference type="PANTHER" id="PTHR23338">
    <property type="entry name" value="SMALL NUCLEAR RIBONUCLEOPROTEIN SM"/>
    <property type="match status" value="1"/>
</dbReference>
<sequence length="69" mass="7716">MAEGAARRKLMRCLMKLSYESVTTELENGTQVHGTITGVDVSMNTHLKAVKTTLKNREPVQLETLSLRK</sequence>
<evidence type="ECO:0000256" key="10">
    <source>
        <dbReference type="ARBA" id="ARBA00033121"/>
    </source>
</evidence>
<keyword evidence="4" id="KW-0963">Cytoplasm</keyword>
<dbReference type="InterPro" id="IPR027141">
    <property type="entry name" value="LSm4/Sm_D1/D3"/>
</dbReference>